<reference evidence="1 2" key="1">
    <citation type="journal article" date="2022" name="Hortic Res">
        <title>A haplotype resolved chromosomal level avocado genome allows analysis of novel avocado genes.</title>
        <authorList>
            <person name="Nath O."/>
            <person name="Fletcher S.J."/>
            <person name="Hayward A."/>
            <person name="Shaw L.M."/>
            <person name="Masouleh A.K."/>
            <person name="Furtado A."/>
            <person name="Henry R.J."/>
            <person name="Mitter N."/>
        </authorList>
    </citation>
    <scope>NUCLEOTIDE SEQUENCE [LARGE SCALE GENOMIC DNA]</scope>
    <source>
        <strain evidence="2">cv. Hass</strain>
    </source>
</reference>
<sequence length="360" mass="38061">MKASLKFREDQKPLVRAKIPLSILGFPFLSGVSAGDSKELCLNLSTFFESGPSLKIGYRPNDSWNPFSLVVKTGIGSFGSPISAPLAMSAEFNLLGRGNPTFFLHFKPQIGDFSIKKTAGSTIALPAEPLGFGLGAKAVEKDPEVDVEGPVYGGKTPIGNGDFRPGTAIFSGEKMNGFLTDFRSGGVIDGLLSGTDVRATTVLPLRSNAVLKFRWGVRAPPELGDAGSRLHPTAQISLRKIPLLVMSKISIEHVAKQGKVDGASRTPGGPTLFGNADVAEACYSVRRQLEDLQADNGLLRKAVEDLRSEIGTGKSTPVAARQNSGKPDKALRGGDRSGGKSQELGGLAGKVTEDNVKEEL</sequence>
<protein>
    <submittedName>
        <fullName evidence="1">Uncharacterized protein</fullName>
    </submittedName>
</protein>
<comment type="caution">
    <text evidence="1">The sequence shown here is derived from an EMBL/GenBank/DDBJ whole genome shotgun (WGS) entry which is preliminary data.</text>
</comment>
<accession>A0ACC2LYK6</accession>
<dbReference type="EMBL" id="CM056811">
    <property type="protein sequence ID" value="KAJ8638114.1"/>
    <property type="molecule type" value="Genomic_DNA"/>
</dbReference>
<proteinExistence type="predicted"/>
<evidence type="ECO:0000313" key="2">
    <source>
        <dbReference type="Proteomes" id="UP001234297"/>
    </source>
</evidence>
<keyword evidence="2" id="KW-1185">Reference proteome</keyword>
<gene>
    <name evidence="1" type="ORF">MRB53_012381</name>
</gene>
<name>A0ACC2LYK6_PERAE</name>
<organism evidence="1 2">
    <name type="scientific">Persea americana</name>
    <name type="common">Avocado</name>
    <dbReference type="NCBI Taxonomy" id="3435"/>
    <lineage>
        <taxon>Eukaryota</taxon>
        <taxon>Viridiplantae</taxon>
        <taxon>Streptophyta</taxon>
        <taxon>Embryophyta</taxon>
        <taxon>Tracheophyta</taxon>
        <taxon>Spermatophyta</taxon>
        <taxon>Magnoliopsida</taxon>
        <taxon>Magnoliidae</taxon>
        <taxon>Laurales</taxon>
        <taxon>Lauraceae</taxon>
        <taxon>Persea</taxon>
    </lineage>
</organism>
<evidence type="ECO:0000313" key="1">
    <source>
        <dbReference type="EMBL" id="KAJ8638114.1"/>
    </source>
</evidence>
<dbReference type="Proteomes" id="UP001234297">
    <property type="component" value="Chromosome 3"/>
</dbReference>